<dbReference type="Gene3D" id="1.25.40.10">
    <property type="entry name" value="Tetratricopeptide repeat domain"/>
    <property type="match status" value="4"/>
</dbReference>
<protein>
    <recommendedName>
        <fullName evidence="4">Pentatricopeptide repeat-containing protein-mitochondrial domain-containing protein</fullName>
    </recommendedName>
</protein>
<sequence length="823" mass="92708">MLRLLWRAPRRSTDIYCSYKFQLKVGFNASENREHSTHAQANSTGYYSSGWRGGLASRSAQIQIVNALRSGQRERASAMLSDIALNNPLTAEDFSYILEYCAEAPDPMFVMEAWQTMEEKSVDLDKGICRYFVRALCKGGYKKEALDWLTLLEDSNCISNTLPTYNVFLSLSSGTQNLRDVNSCLDKMDSQFIGKSEITYGELLKLAVSQKKLHAVYEIWTDCTKYYTPSIILLRKCIQSFAKLGDLDAAHNVLQQMVKVAATYNGTRIRLSRKQRCLSPSLDIPIPALVELPDLMLLPTQKSEMDEELIVCQDSDRSKFDQEEVKHRLEMASSRVKSYLRHAFNDILHACARFQNCDLADKLYSQMHGLGLRPSRHSYGGLIKAVTTGKGVADGIRLIETMERAGLQPDNDTLASISVGCSKILDLDLAESFLGRISNEFANLIRPFNALLAACDIMDQPDRAIRILAQMKKSNVKSNIRTYALMFSLFGNVNAPYEDGNMLSHVDVSRRIRIIESDMSKNEIPHSFYSLSNLIKALGAEGMIDEMLKYLNLAEGMSPRISLIQKSDLYNIVLVSLLKAGQVHSAIRIFNNMRLYGIPSTTAIYNIMIECCSLLSSSKSAWALVSLMYQDGFVPQIFTYTALIKVLLSEEDFDCALKLMHLIGAEGIQPDIEFYNTILTGASAKGRIHVVEHIIEQIHRDRIPPDPATISCTFSTYMDAGLHITAIEALRVLSMRMISLDPSVLQEKRAAYEELVIIEDLNAEIKIMELFKESEEYLAMALLNLRFSAIIGSSPISWLPDESVWARRLSSYYESRKARWSLN</sequence>
<dbReference type="Proteomes" id="UP001151287">
    <property type="component" value="Unassembled WGS sequence"/>
</dbReference>
<dbReference type="InterPro" id="IPR011990">
    <property type="entry name" value="TPR-like_helical_dom_sf"/>
</dbReference>
<feature type="repeat" description="PPR" evidence="3">
    <location>
        <begin position="566"/>
        <end position="600"/>
    </location>
</feature>
<dbReference type="EMBL" id="JAMQYH010000003">
    <property type="protein sequence ID" value="KAJ1694664.1"/>
    <property type="molecule type" value="Genomic_DNA"/>
</dbReference>
<evidence type="ECO:0000256" key="2">
    <source>
        <dbReference type="ARBA" id="ARBA00022946"/>
    </source>
</evidence>
<evidence type="ECO:0000313" key="5">
    <source>
        <dbReference type="EMBL" id="KAJ1694664.1"/>
    </source>
</evidence>
<dbReference type="NCBIfam" id="TIGR00756">
    <property type="entry name" value="PPR"/>
    <property type="match status" value="3"/>
</dbReference>
<dbReference type="Pfam" id="PF13041">
    <property type="entry name" value="PPR_2"/>
    <property type="match status" value="1"/>
</dbReference>
<feature type="domain" description="Pentatricopeptide repeat-containing protein-mitochondrial" evidence="4">
    <location>
        <begin position="346"/>
        <end position="468"/>
    </location>
</feature>
<dbReference type="Pfam" id="PF23276">
    <property type="entry name" value="TPR_24"/>
    <property type="match status" value="1"/>
</dbReference>
<gene>
    <name evidence="5" type="ORF">LUZ63_011362</name>
</gene>
<dbReference type="Pfam" id="PF01535">
    <property type="entry name" value="PPR"/>
    <property type="match status" value="1"/>
</dbReference>
<dbReference type="InterPro" id="IPR002885">
    <property type="entry name" value="PPR_rpt"/>
</dbReference>
<dbReference type="PANTHER" id="PTHR47859:SF1">
    <property type="entry name" value="PENTATRICOPEPTIDE REPEAT-CONTAINING PROTEIN"/>
    <property type="match status" value="1"/>
</dbReference>
<keyword evidence="1" id="KW-0677">Repeat</keyword>
<dbReference type="PROSITE" id="PS51375">
    <property type="entry name" value="PPR"/>
    <property type="match status" value="3"/>
</dbReference>
<dbReference type="Pfam" id="PF13812">
    <property type="entry name" value="PPR_3"/>
    <property type="match status" value="1"/>
</dbReference>
<feature type="repeat" description="PPR" evidence="3">
    <location>
        <begin position="601"/>
        <end position="635"/>
    </location>
</feature>
<comment type="caution">
    <text evidence="5">The sequence shown here is derived from an EMBL/GenBank/DDBJ whole genome shotgun (WGS) entry which is preliminary data.</text>
</comment>
<feature type="repeat" description="PPR" evidence="3">
    <location>
        <begin position="636"/>
        <end position="670"/>
    </location>
</feature>
<dbReference type="InterPro" id="IPR057027">
    <property type="entry name" value="TPR_mt"/>
</dbReference>
<keyword evidence="6" id="KW-1185">Reference proteome</keyword>
<dbReference type="AlphaFoldDB" id="A0A9Q0HQG2"/>
<reference evidence="5" key="1">
    <citation type="journal article" date="2022" name="Cell">
        <title>Repeat-based holocentromeres influence genome architecture and karyotype evolution.</title>
        <authorList>
            <person name="Hofstatter P.G."/>
            <person name="Thangavel G."/>
            <person name="Lux T."/>
            <person name="Neumann P."/>
            <person name="Vondrak T."/>
            <person name="Novak P."/>
            <person name="Zhang M."/>
            <person name="Costa L."/>
            <person name="Castellani M."/>
            <person name="Scott A."/>
            <person name="Toegelov H."/>
            <person name="Fuchs J."/>
            <person name="Mata-Sucre Y."/>
            <person name="Dias Y."/>
            <person name="Vanzela A.L.L."/>
            <person name="Huettel B."/>
            <person name="Almeida C.C.S."/>
            <person name="Simkova H."/>
            <person name="Souza G."/>
            <person name="Pedrosa-Harand A."/>
            <person name="Macas J."/>
            <person name="Mayer K.F.X."/>
            <person name="Houben A."/>
            <person name="Marques A."/>
        </authorList>
    </citation>
    <scope>NUCLEOTIDE SEQUENCE</scope>
    <source>
        <strain evidence="5">RhyBre1mFocal</strain>
    </source>
</reference>
<evidence type="ECO:0000313" key="6">
    <source>
        <dbReference type="Proteomes" id="UP001151287"/>
    </source>
</evidence>
<name>A0A9Q0HQG2_9POAL</name>
<evidence type="ECO:0000259" key="4">
    <source>
        <dbReference type="Pfam" id="PF23276"/>
    </source>
</evidence>
<evidence type="ECO:0000256" key="1">
    <source>
        <dbReference type="ARBA" id="ARBA00022737"/>
    </source>
</evidence>
<accession>A0A9Q0HQG2</accession>
<proteinExistence type="predicted"/>
<dbReference type="PANTHER" id="PTHR47859">
    <property type="entry name" value="PENTATRICOPEPTIDE REPEAT-CONTAINING PROTEIN"/>
    <property type="match status" value="1"/>
</dbReference>
<keyword evidence="2" id="KW-0809">Transit peptide</keyword>
<organism evidence="5 6">
    <name type="scientific">Rhynchospora breviuscula</name>
    <dbReference type="NCBI Taxonomy" id="2022672"/>
    <lineage>
        <taxon>Eukaryota</taxon>
        <taxon>Viridiplantae</taxon>
        <taxon>Streptophyta</taxon>
        <taxon>Embryophyta</taxon>
        <taxon>Tracheophyta</taxon>
        <taxon>Spermatophyta</taxon>
        <taxon>Magnoliopsida</taxon>
        <taxon>Liliopsida</taxon>
        <taxon>Poales</taxon>
        <taxon>Cyperaceae</taxon>
        <taxon>Cyperoideae</taxon>
        <taxon>Rhynchosporeae</taxon>
        <taxon>Rhynchospora</taxon>
    </lineage>
</organism>
<evidence type="ECO:0000256" key="3">
    <source>
        <dbReference type="PROSITE-ProRule" id="PRU00708"/>
    </source>
</evidence>
<dbReference type="OrthoDB" id="119302at2759"/>